<name>A0A2H3E1K4_ARMGA</name>
<evidence type="ECO:0000313" key="1">
    <source>
        <dbReference type="EMBL" id="PBL00191.1"/>
    </source>
</evidence>
<evidence type="ECO:0000313" key="2">
    <source>
        <dbReference type="Proteomes" id="UP000217790"/>
    </source>
</evidence>
<proteinExistence type="predicted"/>
<dbReference type="AlphaFoldDB" id="A0A2H3E1K4"/>
<gene>
    <name evidence="1" type="ORF">ARMGADRAFT_1006435</name>
</gene>
<sequence>MSKGSTSNYHHEYFIPYYFFIPNTPFRSNSALTLNTVLVAMSQLCLTWHSSLFPQQCTISTIARVPEHRRLIKYPSFLPSSLPGKMPLRKLSYPSSDIIQGAADLPSVHLFLFHASLQPPLAFITL</sequence>
<protein>
    <submittedName>
        <fullName evidence="1">Uncharacterized protein</fullName>
    </submittedName>
</protein>
<dbReference type="InParanoid" id="A0A2H3E1K4"/>
<keyword evidence="2" id="KW-1185">Reference proteome</keyword>
<organism evidence="1 2">
    <name type="scientific">Armillaria gallica</name>
    <name type="common">Bulbous honey fungus</name>
    <name type="synonym">Armillaria bulbosa</name>
    <dbReference type="NCBI Taxonomy" id="47427"/>
    <lineage>
        <taxon>Eukaryota</taxon>
        <taxon>Fungi</taxon>
        <taxon>Dikarya</taxon>
        <taxon>Basidiomycota</taxon>
        <taxon>Agaricomycotina</taxon>
        <taxon>Agaricomycetes</taxon>
        <taxon>Agaricomycetidae</taxon>
        <taxon>Agaricales</taxon>
        <taxon>Marasmiineae</taxon>
        <taxon>Physalacriaceae</taxon>
        <taxon>Armillaria</taxon>
    </lineage>
</organism>
<dbReference type="Proteomes" id="UP000217790">
    <property type="component" value="Unassembled WGS sequence"/>
</dbReference>
<accession>A0A2H3E1K4</accession>
<dbReference type="EMBL" id="KZ293646">
    <property type="protein sequence ID" value="PBL00191.1"/>
    <property type="molecule type" value="Genomic_DNA"/>
</dbReference>
<reference evidence="2" key="1">
    <citation type="journal article" date="2017" name="Nat. Ecol. Evol.">
        <title>Genome expansion and lineage-specific genetic innovations in the forest pathogenic fungi Armillaria.</title>
        <authorList>
            <person name="Sipos G."/>
            <person name="Prasanna A.N."/>
            <person name="Walter M.C."/>
            <person name="O'Connor E."/>
            <person name="Balint B."/>
            <person name="Krizsan K."/>
            <person name="Kiss B."/>
            <person name="Hess J."/>
            <person name="Varga T."/>
            <person name="Slot J."/>
            <person name="Riley R."/>
            <person name="Boka B."/>
            <person name="Rigling D."/>
            <person name="Barry K."/>
            <person name="Lee J."/>
            <person name="Mihaltcheva S."/>
            <person name="LaButti K."/>
            <person name="Lipzen A."/>
            <person name="Waldron R."/>
            <person name="Moloney N.M."/>
            <person name="Sperisen C."/>
            <person name="Kredics L."/>
            <person name="Vagvoelgyi C."/>
            <person name="Patrignani A."/>
            <person name="Fitzpatrick D."/>
            <person name="Nagy I."/>
            <person name="Doyle S."/>
            <person name="Anderson J.B."/>
            <person name="Grigoriev I.V."/>
            <person name="Gueldener U."/>
            <person name="Muensterkoetter M."/>
            <person name="Nagy L.G."/>
        </authorList>
    </citation>
    <scope>NUCLEOTIDE SEQUENCE [LARGE SCALE GENOMIC DNA]</scope>
    <source>
        <strain evidence="2">Ar21-2</strain>
    </source>
</reference>